<protein>
    <submittedName>
        <fullName evidence="1">Uncharacterized protein</fullName>
    </submittedName>
</protein>
<accession>A0A9D4YZY3</accession>
<name>A0A9D4YZY3_CHLVU</name>
<sequence length="901" mass="95200">MRTSAAPITAQAATSARPPAAGRVRCVAAFHCTTRQRLLRKTSVATQATFSWRQPLAAWLPAPQLRRTYGFPRSLASSPVAGAADAPPAPTADRVPLTREAVQAAATCSDVLQLAAGCPAQQLSHLAARMVTLHFDSMTPPRASLKQLAADRAALAALLDVVCGQLAQLDAGTCLRLMAATPAMQAPASMMQALEQQAVQQVEALSLQRLCAFLLEMPICGPLQATPAAVLDALRKRLVQALPQAAAQPEHLAVLLCSGSQLGLLGDAEVQAAAQVAAGMAPEQLADTIAECGLSSRRPSVELTDVLRDAALAVLAAASPEQTALLVHSWSALGGQLGKAEDRKQASKACKGAQLLLGVKPGSNGQIEPTAEALLGALSALEADGSWQTSGKAHQMVVARTLQQVLPKAAPHDVARLLVLWNKMSKQVSGALQLQVLAEAALIRCLPGAGAQCSVMSSQETLDILQAWVDCGWQLSATAKERLPGVFRHCVAAANAAQLTQLVQSCSALRMELSDEAAMELGAALVRNQESLSTQQVSAVQMAALDAGWSLKDMNAQAALEPALIRLHPKASPSDVAKLLQAWCKSGFELDGQPRDVAAKSLMRSLPGKARGTCMSADELADFLSAAGGRTSELFGKPAREIGEGGRYATLTAGSDLSTVGTGMPMQTLLEVGRHSWAGQDFHRQGVQQYCRAVMGCCEEDTLSPKTRRLHKRIAEGIRLPGQKAMENFAAAYEGRLRVSPAHRGIVYLVVPEGCKLPEGKARHISEQMLSSPSKLILELEAAAELVMEAGEGAYVGSTVAAAAAAAPDPYASLLAGRVQAKYRKIARPSMREMPRRRSRILLTCHTPAGCAELPIRLGEQYVINHCGVEMLANDAPLVYLSKLKPYLEQCACIEGLRGQS</sequence>
<dbReference type="EMBL" id="SIDB01000003">
    <property type="protein sequence ID" value="KAI3434605.1"/>
    <property type="molecule type" value="Genomic_DNA"/>
</dbReference>
<reference evidence="1" key="2">
    <citation type="submission" date="2020-11" db="EMBL/GenBank/DDBJ databases">
        <authorList>
            <person name="Cecchin M."/>
            <person name="Marcolungo L."/>
            <person name="Rossato M."/>
            <person name="Girolomoni L."/>
            <person name="Cosentino E."/>
            <person name="Cuine S."/>
            <person name="Li-Beisson Y."/>
            <person name="Delledonne M."/>
            <person name="Ballottari M."/>
        </authorList>
    </citation>
    <scope>NUCLEOTIDE SEQUENCE</scope>
    <source>
        <strain evidence="1">211/11P</strain>
        <tissue evidence="1">Whole cell</tissue>
    </source>
</reference>
<keyword evidence="2" id="KW-1185">Reference proteome</keyword>
<proteinExistence type="predicted"/>
<evidence type="ECO:0000313" key="2">
    <source>
        <dbReference type="Proteomes" id="UP001055712"/>
    </source>
</evidence>
<dbReference type="AlphaFoldDB" id="A0A9D4YZY3"/>
<dbReference type="Proteomes" id="UP001055712">
    <property type="component" value="Unassembled WGS sequence"/>
</dbReference>
<reference evidence="1" key="1">
    <citation type="journal article" date="2019" name="Plant J.">
        <title>Chlorella vulgaris genome assembly and annotation reveals the molecular basis for metabolic acclimation to high light conditions.</title>
        <authorList>
            <person name="Cecchin M."/>
            <person name="Marcolungo L."/>
            <person name="Rossato M."/>
            <person name="Girolomoni L."/>
            <person name="Cosentino E."/>
            <person name="Cuine S."/>
            <person name="Li-Beisson Y."/>
            <person name="Delledonne M."/>
            <person name="Ballottari M."/>
        </authorList>
    </citation>
    <scope>NUCLEOTIDE SEQUENCE</scope>
    <source>
        <strain evidence="1">211/11P</strain>
    </source>
</reference>
<gene>
    <name evidence="1" type="ORF">D9Q98_002673</name>
</gene>
<organism evidence="1 2">
    <name type="scientific">Chlorella vulgaris</name>
    <name type="common">Green alga</name>
    <dbReference type="NCBI Taxonomy" id="3077"/>
    <lineage>
        <taxon>Eukaryota</taxon>
        <taxon>Viridiplantae</taxon>
        <taxon>Chlorophyta</taxon>
        <taxon>core chlorophytes</taxon>
        <taxon>Trebouxiophyceae</taxon>
        <taxon>Chlorellales</taxon>
        <taxon>Chlorellaceae</taxon>
        <taxon>Chlorella clade</taxon>
        <taxon>Chlorella</taxon>
    </lineage>
</organism>
<comment type="caution">
    <text evidence="1">The sequence shown here is derived from an EMBL/GenBank/DDBJ whole genome shotgun (WGS) entry which is preliminary data.</text>
</comment>
<evidence type="ECO:0000313" key="1">
    <source>
        <dbReference type="EMBL" id="KAI3434605.1"/>
    </source>
</evidence>